<dbReference type="InterPro" id="IPR003018">
    <property type="entry name" value="GAF"/>
</dbReference>
<dbReference type="EMBL" id="CP116346">
    <property type="protein sequence ID" value="WIT10979.1"/>
    <property type="molecule type" value="Genomic_DNA"/>
</dbReference>
<dbReference type="Gene3D" id="3.30.450.40">
    <property type="match status" value="1"/>
</dbReference>
<dbReference type="CDD" id="cd00130">
    <property type="entry name" value="PAS"/>
    <property type="match status" value="1"/>
</dbReference>
<dbReference type="Pfam" id="PF01590">
    <property type="entry name" value="GAF"/>
    <property type="match status" value="1"/>
</dbReference>
<dbReference type="KEGG" id="pais:PFX98_19015"/>
<dbReference type="RefSeq" id="WP_285232057.1">
    <property type="nucleotide sequence ID" value="NZ_CP116346.1"/>
</dbReference>
<evidence type="ECO:0000313" key="3">
    <source>
        <dbReference type="EMBL" id="WIT10979.1"/>
    </source>
</evidence>
<dbReference type="AlphaFoldDB" id="A0AA95NEV1"/>
<gene>
    <name evidence="3" type="ORF">PFX98_19015</name>
</gene>
<feature type="region of interest" description="Disordered" evidence="1">
    <location>
        <begin position="331"/>
        <end position="351"/>
    </location>
</feature>
<dbReference type="Gene3D" id="1.10.10.60">
    <property type="entry name" value="Homeodomain-like"/>
    <property type="match status" value="1"/>
</dbReference>
<dbReference type="Proteomes" id="UP001177769">
    <property type="component" value="Chromosome"/>
</dbReference>
<keyword evidence="4" id="KW-1185">Reference proteome</keyword>
<dbReference type="PRINTS" id="PR01590">
    <property type="entry name" value="HTHFIS"/>
</dbReference>
<dbReference type="GO" id="GO:0043565">
    <property type="term" value="F:sequence-specific DNA binding"/>
    <property type="evidence" value="ECO:0007669"/>
    <property type="project" value="InterPro"/>
</dbReference>
<dbReference type="InterPro" id="IPR009057">
    <property type="entry name" value="Homeodomain-like_sf"/>
</dbReference>
<dbReference type="Pfam" id="PF02954">
    <property type="entry name" value="HTH_8"/>
    <property type="match status" value="1"/>
</dbReference>
<reference evidence="3" key="1">
    <citation type="submission" date="2023-01" db="EMBL/GenBank/DDBJ databases">
        <title>Whole genome sequence of Paucibacter sp. S2-9 isolated from pond sediment.</title>
        <authorList>
            <person name="Jung J.Y."/>
        </authorList>
    </citation>
    <scope>NUCLEOTIDE SEQUENCE</scope>
    <source>
        <strain evidence="3">S2-9</strain>
    </source>
</reference>
<organism evidence="3 4">
    <name type="scientific">Paucibacter sediminis</name>
    <dbReference type="NCBI Taxonomy" id="3019553"/>
    <lineage>
        <taxon>Bacteria</taxon>
        <taxon>Pseudomonadati</taxon>
        <taxon>Pseudomonadota</taxon>
        <taxon>Betaproteobacteria</taxon>
        <taxon>Burkholderiales</taxon>
        <taxon>Sphaerotilaceae</taxon>
        <taxon>Roseateles</taxon>
    </lineage>
</organism>
<dbReference type="SMART" id="SM00091">
    <property type="entry name" value="PAS"/>
    <property type="match status" value="1"/>
</dbReference>
<proteinExistence type="predicted"/>
<accession>A0AA95NEV1</accession>
<dbReference type="SUPFAM" id="SSF55781">
    <property type="entry name" value="GAF domain-like"/>
    <property type="match status" value="1"/>
</dbReference>
<dbReference type="InterPro" id="IPR002197">
    <property type="entry name" value="HTH_Fis"/>
</dbReference>
<dbReference type="InterPro" id="IPR000014">
    <property type="entry name" value="PAS"/>
</dbReference>
<dbReference type="InterPro" id="IPR029016">
    <property type="entry name" value="GAF-like_dom_sf"/>
</dbReference>
<protein>
    <submittedName>
        <fullName evidence="3">Helix-turn-helix domain-containing protein</fullName>
    </submittedName>
</protein>
<evidence type="ECO:0000313" key="4">
    <source>
        <dbReference type="Proteomes" id="UP001177769"/>
    </source>
</evidence>
<sequence>MVAPYAPSSGPGQLAPHLLGGPGLAGLSPGLHAQTIASSHERCRAFGLVSTGSPDLSRLAPEPLRELQARNARLCAQALPVMDMLYEQLMHAQSMVLLTDASGTILHALGDPGFLGRAQQVALAPGALWAEADKGTNAVGTALMTEAPTLVHGQEHYLKAMQFLTCSAAPIFDHRGGLLGVIDVSGDRRSYHPHTLALAGMSARMIEAQWFVDRFRHSIRLHFHAQPQALGTLREAVLALDEDGRILGANRPAMELLAFTPAALRRESLGSLLGCGLGALAEAGRRSGEEYLRVQLPQRGEMLLKLCLPQAGLAQQRATTHEAFRQDLAPASAPYQSSEATEPPAAPGAVSHSLREAEAQAIQAAVLAAAGNLSLAARQLGIGRSTLYRKLRER</sequence>
<dbReference type="SUPFAM" id="SSF46689">
    <property type="entry name" value="Homeodomain-like"/>
    <property type="match status" value="1"/>
</dbReference>
<feature type="domain" description="PAS" evidence="2">
    <location>
        <begin position="224"/>
        <end position="290"/>
    </location>
</feature>
<name>A0AA95NEV1_9BURK</name>
<evidence type="ECO:0000256" key="1">
    <source>
        <dbReference type="SAM" id="MobiDB-lite"/>
    </source>
</evidence>
<evidence type="ECO:0000259" key="2">
    <source>
        <dbReference type="SMART" id="SM00091"/>
    </source>
</evidence>